<dbReference type="CDD" id="cd00347">
    <property type="entry name" value="Flavin_utilizing_monoxygenases"/>
    <property type="match status" value="1"/>
</dbReference>
<dbReference type="InterPro" id="IPR050766">
    <property type="entry name" value="Bact_Lucif_Oxidored"/>
</dbReference>
<reference evidence="4" key="1">
    <citation type="submission" date="2023-08" db="EMBL/GenBank/DDBJ databases">
        <title>Rhodospirillaceae gen. nov., a novel taxon isolated from the Yangtze River Yuezi River estuary sludge.</title>
        <authorList>
            <person name="Ruan L."/>
        </authorList>
    </citation>
    <scope>NUCLEOTIDE SEQUENCE [LARGE SCALE GENOMIC DNA]</scope>
    <source>
        <strain evidence="4">R-7</strain>
    </source>
</reference>
<dbReference type="RefSeq" id="WP_379960225.1">
    <property type="nucleotide sequence ID" value="NZ_JAUYVI010000007.1"/>
</dbReference>
<dbReference type="InterPro" id="IPR011251">
    <property type="entry name" value="Luciferase-like_dom"/>
</dbReference>
<comment type="similarity">
    <text evidence="1">To bacterial alkanal monooxygenase alpha and beta chains.</text>
</comment>
<evidence type="ECO:0000256" key="1">
    <source>
        <dbReference type="ARBA" id="ARBA00007789"/>
    </source>
</evidence>
<protein>
    <submittedName>
        <fullName evidence="3">LLM class flavin-dependent oxidoreductase</fullName>
        <ecNumber evidence="3">1.-.-.-</ecNumber>
    </submittedName>
</protein>
<dbReference type="NCBIfam" id="TIGR03558">
    <property type="entry name" value="oxido_grp_1"/>
    <property type="match status" value="1"/>
</dbReference>
<keyword evidence="4" id="KW-1185">Reference proteome</keyword>
<dbReference type="Proteomes" id="UP001230156">
    <property type="component" value="Unassembled WGS sequence"/>
</dbReference>
<accession>A0ABU0YSH0</accession>
<sequence length="347" mass="37760">MIPFSVLDLSPICQGGTAADAFRNTLDLARNVERLGYQRYWLAEHHNMPGIASAATAVVIGHVAAGTKTIRVGSGGIMLPNHAPLIIAEQFGTLESLFPGRIDLGLGRAPGTDMRTARALRRNLSGSDDSFPQDVLELQHYFSAEMPTETVVPLNQVGGNQVRAVPGAGLKVPLWILGSSLFGAQLAAELGLPFGFASHFAPDYLMQALDIYRERFKPSAQLEKPHALACIGVFAADTDAEAQRMFTSLQQQFIALRRGTPGPLPPPVDKMEWSPQEQAMVEHSLMYSVVGAPKTVRQGLAEFIQETQVDELMITGQIYDHAARVRSYELTMEARAKLAEGKQRRAG</sequence>
<dbReference type="InterPro" id="IPR019949">
    <property type="entry name" value="CmoO-like"/>
</dbReference>
<evidence type="ECO:0000259" key="2">
    <source>
        <dbReference type="Pfam" id="PF00296"/>
    </source>
</evidence>
<gene>
    <name evidence="3" type="ORF">Q8A70_23420</name>
</gene>
<dbReference type="Pfam" id="PF00296">
    <property type="entry name" value="Bac_luciferase"/>
    <property type="match status" value="1"/>
</dbReference>
<evidence type="ECO:0000313" key="4">
    <source>
        <dbReference type="Proteomes" id="UP001230156"/>
    </source>
</evidence>
<proteinExistence type="predicted"/>
<keyword evidence="3" id="KW-0560">Oxidoreductase</keyword>
<evidence type="ECO:0000313" key="3">
    <source>
        <dbReference type="EMBL" id="MDQ7250659.1"/>
    </source>
</evidence>
<name>A0ABU0YSH0_9PROT</name>
<dbReference type="Gene3D" id="3.20.20.30">
    <property type="entry name" value="Luciferase-like domain"/>
    <property type="match status" value="1"/>
</dbReference>
<organism evidence="3 4">
    <name type="scientific">Dongia sedimenti</name>
    <dbReference type="NCBI Taxonomy" id="3064282"/>
    <lineage>
        <taxon>Bacteria</taxon>
        <taxon>Pseudomonadati</taxon>
        <taxon>Pseudomonadota</taxon>
        <taxon>Alphaproteobacteria</taxon>
        <taxon>Rhodospirillales</taxon>
        <taxon>Dongiaceae</taxon>
        <taxon>Dongia</taxon>
    </lineage>
</organism>
<dbReference type="PANTHER" id="PTHR30137">
    <property type="entry name" value="LUCIFERASE-LIKE MONOOXYGENASE"/>
    <property type="match status" value="1"/>
</dbReference>
<dbReference type="EMBL" id="JAUYVI010000007">
    <property type="protein sequence ID" value="MDQ7250659.1"/>
    <property type="molecule type" value="Genomic_DNA"/>
</dbReference>
<dbReference type="SUPFAM" id="SSF51679">
    <property type="entry name" value="Bacterial luciferase-like"/>
    <property type="match status" value="1"/>
</dbReference>
<dbReference type="InterPro" id="IPR036661">
    <property type="entry name" value="Luciferase-like_sf"/>
</dbReference>
<dbReference type="EC" id="1.-.-.-" evidence="3"/>
<dbReference type="GO" id="GO:0016491">
    <property type="term" value="F:oxidoreductase activity"/>
    <property type="evidence" value="ECO:0007669"/>
    <property type="project" value="UniProtKB-KW"/>
</dbReference>
<feature type="domain" description="Luciferase-like" evidence="2">
    <location>
        <begin position="5"/>
        <end position="310"/>
    </location>
</feature>
<comment type="caution">
    <text evidence="3">The sequence shown here is derived from an EMBL/GenBank/DDBJ whole genome shotgun (WGS) entry which is preliminary data.</text>
</comment>
<dbReference type="PANTHER" id="PTHR30137:SF6">
    <property type="entry name" value="LUCIFERASE-LIKE MONOOXYGENASE"/>
    <property type="match status" value="1"/>
</dbReference>